<dbReference type="InterPro" id="IPR058240">
    <property type="entry name" value="rSAM_sf"/>
</dbReference>
<reference evidence="7 8" key="1">
    <citation type="submission" date="2019-07" db="EMBL/GenBank/DDBJ databases">
        <title>Genomic Encyclopedia of Archaeal and Bacterial Type Strains, Phase II (KMG-II): from individual species to whole genera.</title>
        <authorList>
            <person name="Goeker M."/>
        </authorList>
    </citation>
    <scope>NUCLEOTIDE SEQUENCE [LARGE SCALE GENOMIC DNA]</scope>
    <source>
        <strain evidence="7 8">ATCC BAA-1139</strain>
    </source>
</reference>
<dbReference type="AlphaFoldDB" id="A0A562VHS8"/>
<dbReference type="SFLD" id="SFLDS00029">
    <property type="entry name" value="Radical_SAM"/>
    <property type="match status" value="1"/>
</dbReference>
<dbReference type="SMART" id="SM00729">
    <property type="entry name" value="Elp3"/>
    <property type="match status" value="1"/>
</dbReference>
<evidence type="ECO:0000256" key="2">
    <source>
        <dbReference type="ARBA" id="ARBA00022691"/>
    </source>
</evidence>
<keyword evidence="2" id="KW-0949">S-adenosyl-L-methionine</keyword>
<keyword evidence="8" id="KW-1185">Reference proteome</keyword>
<evidence type="ECO:0000256" key="1">
    <source>
        <dbReference type="ARBA" id="ARBA00001966"/>
    </source>
</evidence>
<dbReference type="GO" id="GO:0046872">
    <property type="term" value="F:metal ion binding"/>
    <property type="evidence" value="ECO:0007669"/>
    <property type="project" value="UniProtKB-KW"/>
</dbReference>
<keyword evidence="3" id="KW-0479">Metal-binding</keyword>
<evidence type="ECO:0000256" key="4">
    <source>
        <dbReference type="ARBA" id="ARBA00023004"/>
    </source>
</evidence>
<dbReference type="OrthoDB" id="5470216at2"/>
<evidence type="ECO:0000259" key="6">
    <source>
        <dbReference type="PROSITE" id="PS51918"/>
    </source>
</evidence>
<comment type="cofactor">
    <cofactor evidence="1">
        <name>[4Fe-4S] cluster</name>
        <dbReference type="ChEBI" id="CHEBI:49883"/>
    </cofactor>
</comment>
<dbReference type="GO" id="GO:0003824">
    <property type="term" value="F:catalytic activity"/>
    <property type="evidence" value="ECO:0007669"/>
    <property type="project" value="InterPro"/>
</dbReference>
<dbReference type="SFLD" id="SFLDG01082">
    <property type="entry name" value="B12-binding_domain_containing"/>
    <property type="match status" value="1"/>
</dbReference>
<evidence type="ECO:0000313" key="7">
    <source>
        <dbReference type="EMBL" id="TWJ17513.1"/>
    </source>
</evidence>
<dbReference type="EMBL" id="VLLN01000021">
    <property type="protein sequence ID" value="TWJ17513.1"/>
    <property type="molecule type" value="Genomic_DNA"/>
</dbReference>
<dbReference type="SFLD" id="SFLDG01095">
    <property type="entry name" value="Uncharacterised_Radical_SAM_Su"/>
    <property type="match status" value="1"/>
</dbReference>
<dbReference type="PANTHER" id="PTHR43409:SF4">
    <property type="entry name" value="RADICAL SAM SUPERFAMILY PROTEIN"/>
    <property type="match status" value="1"/>
</dbReference>
<dbReference type="InterPro" id="IPR013785">
    <property type="entry name" value="Aldolase_TIM"/>
</dbReference>
<protein>
    <submittedName>
        <fullName evidence="7">Radical SAM superfamily enzyme YgiQ (UPF0313 family)</fullName>
    </submittedName>
</protein>
<evidence type="ECO:0000256" key="5">
    <source>
        <dbReference type="ARBA" id="ARBA00023014"/>
    </source>
</evidence>
<comment type="caution">
    <text evidence="7">The sequence shown here is derived from an EMBL/GenBank/DDBJ whole genome shotgun (WGS) entry which is preliminary data.</text>
</comment>
<dbReference type="RefSeq" id="WP_145024293.1">
    <property type="nucleotide sequence ID" value="NZ_VLLN01000021.1"/>
</dbReference>
<keyword evidence="5" id="KW-0411">Iron-sulfur</keyword>
<name>A0A562VHS8_9BACT</name>
<dbReference type="GO" id="GO:0051536">
    <property type="term" value="F:iron-sulfur cluster binding"/>
    <property type="evidence" value="ECO:0007669"/>
    <property type="project" value="UniProtKB-KW"/>
</dbReference>
<gene>
    <name evidence="7" type="ORF">JN12_03052</name>
</gene>
<dbReference type="Gene3D" id="3.20.20.70">
    <property type="entry name" value="Aldolase class I"/>
    <property type="match status" value="1"/>
</dbReference>
<dbReference type="InterPro" id="IPR006638">
    <property type="entry name" value="Elp3/MiaA/NifB-like_rSAM"/>
</dbReference>
<dbReference type="Pfam" id="PF04055">
    <property type="entry name" value="Radical_SAM"/>
    <property type="match status" value="1"/>
</dbReference>
<dbReference type="PROSITE" id="PS51918">
    <property type="entry name" value="RADICAL_SAM"/>
    <property type="match status" value="1"/>
</dbReference>
<feature type="domain" description="Radical SAM core" evidence="6">
    <location>
        <begin position="15"/>
        <end position="250"/>
    </location>
</feature>
<keyword evidence="4" id="KW-0408">Iron</keyword>
<dbReference type="SUPFAM" id="SSF102114">
    <property type="entry name" value="Radical SAM enzymes"/>
    <property type="match status" value="1"/>
</dbReference>
<dbReference type="Proteomes" id="UP000319449">
    <property type="component" value="Unassembled WGS sequence"/>
</dbReference>
<dbReference type="CDD" id="cd01335">
    <property type="entry name" value="Radical_SAM"/>
    <property type="match status" value="1"/>
</dbReference>
<dbReference type="InterPro" id="IPR051198">
    <property type="entry name" value="BchE-like"/>
</dbReference>
<dbReference type="InterPro" id="IPR007197">
    <property type="entry name" value="rSAM"/>
</dbReference>
<sequence length="295" mass="32983">MWNRDSLDYEGAIYRPPSEARSIILQATIGCSHNRCTFCASFKDKRFRIKDRATIEADLQKAARLYRGFKRLFVADGDALIMPMNEWRWLLPAIRNYLPWVERVGVYATGRGIRKKTPEELAWLADNRLGIIYLGVESGDPQTLDYVRKESSAEQLIEAGQKVKAAGIGLSVTVLLGIAPTGRSLDHGRQTGHLLTAMDPDYVGALSMILCPGTELEERVNRGEHQVPTPVELLAELREMLAHTELSQGLFMANHASNYLPLKVEMPRGKARALALLDAAIQGQVQLRPESYRAL</sequence>
<dbReference type="PANTHER" id="PTHR43409">
    <property type="entry name" value="ANAEROBIC MAGNESIUM-PROTOPORPHYRIN IX MONOMETHYL ESTER CYCLASE-RELATED"/>
    <property type="match status" value="1"/>
</dbReference>
<organism evidence="7 8">
    <name type="scientific">Geobacter argillaceus</name>
    <dbReference type="NCBI Taxonomy" id="345631"/>
    <lineage>
        <taxon>Bacteria</taxon>
        <taxon>Pseudomonadati</taxon>
        <taxon>Thermodesulfobacteriota</taxon>
        <taxon>Desulfuromonadia</taxon>
        <taxon>Geobacterales</taxon>
        <taxon>Geobacteraceae</taxon>
        <taxon>Geobacter</taxon>
    </lineage>
</organism>
<evidence type="ECO:0000313" key="8">
    <source>
        <dbReference type="Proteomes" id="UP000319449"/>
    </source>
</evidence>
<evidence type="ECO:0000256" key="3">
    <source>
        <dbReference type="ARBA" id="ARBA00022723"/>
    </source>
</evidence>
<accession>A0A562VHS8</accession>
<proteinExistence type="predicted"/>